<organism evidence="2 3">
    <name type="scientific">Henosepilachna vigintioctopunctata</name>
    <dbReference type="NCBI Taxonomy" id="420089"/>
    <lineage>
        <taxon>Eukaryota</taxon>
        <taxon>Metazoa</taxon>
        <taxon>Ecdysozoa</taxon>
        <taxon>Arthropoda</taxon>
        <taxon>Hexapoda</taxon>
        <taxon>Insecta</taxon>
        <taxon>Pterygota</taxon>
        <taxon>Neoptera</taxon>
        <taxon>Endopterygota</taxon>
        <taxon>Coleoptera</taxon>
        <taxon>Polyphaga</taxon>
        <taxon>Cucujiformia</taxon>
        <taxon>Coccinelloidea</taxon>
        <taxon>Coccinellidae</taxon>
        <taxon>Epilachninae</taxon>
        <taxon>Epilachnini</taxon>
        <taxon>Henosepilachna</taxon>
    </lineage>
</organism>
<dbReference type="Proteomes" id="UP001431783">
    <property type="component" value="Unassembled WGS sequence"/>
</dbReference>
<feature type="transmembrane region" description="Helical" evidence="1">
    <location>
        <begin position="39"/>
        <end position="59"/>
    </location>
</feature>
<gene>
    <name evidence="2" type="ORF">WA026_002118</name>
</gene>
<dbReference type="EMBL" id="JARQZJ010000031">
    <property type="protein sequence ID" value="KAK9873763.1"/>
    <property type="molecule type" value="Genomic_DNA"/>
</dbReference>
<keyword evidence="1" id="KW-0472">Membrane</keyword>
<protein>
    <submittedName>
        <fullName evidence="2">Uncharacterized protein</fullName>
    </submittedName>
</protein>
<evidence type="ECO:0000256" key="1">
    <source>
        <dbReference type="SAM" id="Phobius"/>
    </source>
</evidence>
<accession>A0AAW1TYK1</accession>
<name>A0AAW1TYK1_9CUCU</name>
<evidence type="ECO:0000313" key="3">
    <source>
        <dbReference type="Proteomes" id="UP001431783"/>
    </source>
</evidence>
<keyword evidence="1" id="KW-1133">Transmembrane helix</keyword>
<reference evidence="2 3" key="1">
    <citation type="submission" date="2023-03" db="EMBL/GenBank/DDBJ databases">
        <title>Genome insight into feeding habits of ladybird beetles.</title>
        <authorList>
            <person name="Li H.-S."/>
            <person name="Huang Y.-H."/>
            <person name="Pang H."/>
        </authorList>
    </citation>
    <scope>NUCLEOTIDE SEQUENCE [LARGE SCALE GENOMIC DNA]</scope>
    <source>
        <strain evidence="2">SYSU_2023b</strain>
        <tissue evidence="2">Whole body</tissue>
    </source>
</reference>
<keyword evidence="1" id="KW-0812">Transmembrane</keyword>
<dbReference type="AlphaFoldDB" id="A0AAW1TYK1"/>
<sequence length="109" mass="13165">MARRRTVEEWRGRWLNGRDVSAWTRRLIWNIKTWLKSNYYLTQFLIGHMSFGMLTHIILTTRHYICYLCRAQDSTQHVLRTYKGWNAQIKKIMNTIGKLPRVEECSYIA</sequence>
<proteinExistence type="predicted"/>
<comment type="caution">
    <text evidence="2">The sequence shown here is derived from an EMBL/GenBank/DDBJ whole genome shotgun (WGS) entry which is preliminary data.</text>
</comment>
<evidence type="ECO:0000313" key="2">
    <source>
        <dbReference type="EMBL" id="KAK9873763.1"/>
    </source>
</evidence>
<keyword evidence="3" id="KW-1185">Reference proteome</keyword>